<feature type="compositionally biased region" description="Basic and acidic residues" evidence="1">
    <location>
        <begin position="108"/>
        <end position="126"/>
    </location>
</feature>
<feature type="signal peptide" evidence="2">
    <location>
        <begin position="1"/>
        <end position="21"/>
    </location>
</feature>
<proteinExistence type="predicted"/>
<organism evidence="3 4">
    <name type="scientific">Rhamnusium bicolor</name>
    <dbReference type="NCBI Taxonomy" id="1586634"/>
    <lineage>
        <taxon>Eukaryota</taxon>
        <taxon>Metazoa</taxon>
        <taxon>Ecdysozoa</taxon>
        <taxon>Arthropoda</taxon>
        <taxon>Hexapoda</taxon>
        <taxon>Insecta</taxon>
        <taxon>Pterygota</taxon>
        <taxon>Neoptera</taxon>
        <taxon>Endopterygota</taxon>
        <taxon>Coleoptera</taxon>
        <taxon>Polyphaga</taxon>
        <taxon>Cucujiformia</taxon>
        <taxon>Chrysomeloidea</taxon>
        <taxon>Cerambycidae</taxon>
        <taxon>Lepturinae</taxon>
        <taxon>Rhagiini</taxon>
        <taxon>Rhamnusium</taxon>
    </lineage>
</organism>
<protein>
    <submittedName>
        <fullName evidence="3">Uncharacterized protein</fullName>
    </submittedName>
</protein>
<evidence type="ECO:0000256" key="2">
    <source>
        <dbReference type="SAM" id="SignalP"/>
    </source>
</evidence>
<dbReference type="EMBL" id="JANEYF010005981">
    <property type="protein sequence ID" value="KAJ8926202.1"/>
    <property type="molecule type" value="Genomic_DNA"/>
</dbReference>
<sequence length="126" mass="14183">MNIISLTRFLLVLGLNTFIIPDELPSILSVIYSNIPTIKKGCSTYIFVGKSDLKIERSLKNLFEKLDNGDFFDLSDIISVTGDSDVSDEAEQFEENLINMTENCVEGNENKTELNDDGRKDHFEVA</sequence>
<reference evidence="3" key="1">
    <citation type="journal article" date="2023" name="Insect Mol. Biol.">
        <title>Genome sequencing provides insights into the evolution of gene families encoding plant cell wall-degrading enzymes in longhorned beetles.</title>
        <authorList>
            <person name="Shin N.R."/>
            <person name="Okamura Y."/>
            <person name="Kirsch R."/>
            <person name="Pauchet Y."/>
        </authorList>
    </citation>
    <scope>NUCLEOTIDE SEQUENCE</scope>
    <source>
        <strain evidence="3">RBIC_L_NR</strain>
    </source>
</reference>
<evidence type="ECO:0000313" key="4">
    <source>
        <dbReference type="Proteomes" id="UP001162156"/>
    </source>
</evidence>
<feature type="chain" id="PRO_5044012510" evidence="2">
    <location>
        <begin position="22"/>
        <end position="126"/>
    </location>
</feature>
<keyword evidence="4" id="KW-1185">Reference proteome</keyword>
<dbReference type="Proteomes" id="UP001162156">
    <property type="component" value="Unassembled WGS sequence"/>
</dbReference>
<keyword evidence="2" id="KW-0732">Signal</keyword>
<feature type="region of interest" description="Disordered" evidence="1">
    <location>
        <begin position="105"/>
        <end position="126"/>
    </location>
</feature>
<evidence type="ECO:0000256" key="1">
    <source>
        <dbReference type="SAM" id="MobiDB-lite"/>
    </source>
</evidence>
<evidence type="ECO:0000313" key="3">
    <source>
        <dbReference type="EMBL" id="KAJ8926202.1"/>
    </source>
</evidence>
<name>A0AAV8WJE8_9CUCU</name>
<dbReference type="AlphaFoldDB" id="A0AAV8WJE8"/>
<accession>A0AAV8WJE8</accession>
<comment type="caution">
    <text evidence="3">The sequence shown here is derived from an EMBL/GenBank/DDBJ whole genome shotgun (WGS) entry which is preliminary data.</text>
</comment>
<gene>
    <name evidence="3" type="ORF">NQ314_021458</name>
</gene>